<feature type="domain" description="PIH1 N-terminal" evidence="5">
    <location>
        <begin position="82"/>
        <end position="241"/>
    </location>
</feature>
<evidence type="ECO:0000259" key="5">
    <source>
        <dbReference type="Pfam" id="PF08190"/>
    </source>
</evidence>
<feature type="region of interest" description="Disordered" evidence="4">
    <location>
        <begin position="720"/>
        <end position="744"/>
    </location>
</feature>
<feature type="compositionally biased region" description="Basic and acidic residues" evidence="4">
    <location>
        <begin position="840"/>
        <end position="859"/>
    </location>
</feature>
<dbReference type="PANTHER" id="PTHR22997:SF3">
    <property type="entry name" value="PROTEIN KINTOUN"/>
    <property type="match status" value="1"/>
</dbReference>
<comment type="similarity">
    <text evidence="3">Belongs to the PIH1 family. Kintoun subfamily.</text>
</comment>
<feature type="region of interest" description="Disordered" evidence="4">
    <location>
        <begin position="613"/>
        <end position="676"/>
    </location>
</feature>
<dbReference type="Pfam" id="PF08190">
    <property type="entry name" value="PIH1"/>
    <property type="match status" value="1"/>
</dbReference>
<dbReference type="InterPro" id="IPR034727">
    <property type="entry name" value="Kintoun"/>
</dbReference>
<reference evidence="7" key="1">
    <citation type="submission" date="2022-08" db="UniProtKB">
        <authorList>
            <consortium name="EnsemblMetazoa"/>
        </authorList>
    </citation>
    <scope>IDENTIFICATION</scope>
</reference>
<dbReference type="HAMAP" id="MF_03069">
    <property type="entry name" value="Kintoun"/>
    <property type="match status" value="1"/>
</dbReference>
<dbReference type="AlphaFoldDB" id="A0A8W7PQL0"/>
<sequence length="928" mass="103126">LATKHLQIYLVINKVYCVIVIFNSLSQPAIVYAVLSASPPSQQKMSTKDFNISRDEFRNITRCLDNEEFRNLFMEYCTELRDNRKQYEDELSMLEAQRGYDVKFLKPSPGYVIKTIVDGKGKGFINVCQSELVQKPTSTTGLNEDGTKGLKWSVPYAQTQPRKDYDNKRVECTVYDVMFHPDALHLASKNEGFRKLLNDTSLDAVEQSFKVRLDRANLRFPKLQYKGTPSSSVVREKLPHCDSLPKDELFDKLLPPLPNVPVPGKTGSERTTKTKNKENINRTAAVAAAAASPGNPFYTTPEYKIVQCRDVEYGEMTNELDAKIDVTIPRELKVVITLPLLKSTAECALDVTKTTLHLVSEKPARYKLELKLPYEVKESEGKATFNVEARSLTVTLPVLRKRNITLQDINSANVSASPAKEAGKLIEEIGTIIPPAGGDQQLARAASAPSAPEVPKKTIFPKFSVNKMENLLAFTLNVRNVDPSTIQLDNRTDSVHCRFSNVGNGYFPCFYVFFVRFPNALVTDVQHEEWDNNLIIQITLNTASVSSYQAGPDEHETVEYSIMEDIADKINKFGKEIEDDSLCIAVVRQATKASAKVKADALMSIEITKREEHGEPVLQAVSEGRDSEKERETSSHPEAFSATSAEECDEKDGSEAEKARTLQKAKRNSRKKKKERSLSDSFCDHLKVIVENEASTEVAGEGATIQPSAKPIDSPEAKARKARSISECCPPKESDGGEEASTMPTLTRKYKSILKRSSYDRSISECSSVDDLGTSVEMARSIGEECRKTVRFNNSIRKQLFRSNSCILTMKKKALKRREVKRRADARRMSEGESTDNDEKDAHHHDDEHCSSSDQHDEKDAIEDDSGVSFDSESGDKEIAAAMKAEAIGGGGRGKTASKRKNSNKQGGAKSNGGKKAGHGCEEHSVQK</sequence>
<evidence type="ECO:0000256" key="3">
    <source>
        <dbReference type="HAMAP-Rule" id="MF_03069"/>
    </source>
</evidence>
<evidence type="ECO:0000256" key="4">
    <source>
        <dbReference type="SAM" id="MobiDB-lite"/>
    </source>
</evidence>
<accession>A0A8W7PQL0</accession>
<evidence type="ECO:0000313" key="7">
    <source>
        <dbReference type="EnsemblMetazoa" id="ACOM036028-PA.1"/>
    </source>
</evidence>
<dbReference type="GO" id="GO:0070286">
    <property type="term" value="P:axonemal dynein complex assembly"/>
    <property type="evidence" value="ECO:0007669"/>
    <property type="project" value="UniProtKB-UniRule"/>
</dbReference>
<name>A0A8W7PQL0_ANOCL</name>
<feature type="region of interest" description="Disordered" evidence="4">
    <location>
        <begin position="255"/>
        <end position="275"/>
    </location>
</feature>
<dbReference type="Proteomes" id="UP000075882">
    <property type="component" value="Unassembled WGS sequence"/>
</dbReference>
<comment type="subcellular location">
    <subcellularLocation>
        <location evidence="3">Cytoplasm</location>
    </subcellularLocation>
    <subcellularLocation>
        <location evidence="2">Dynein axonemal particle</location>
    </subcellularLocation>
</comment>
<evidence type="ECO:0000259" key="6">
    <source>
        <dbReference type="Pfam" id="PF18201"/>
    </source>
</evidence>
<protein>
    <recommendedName>
        <fullName evidence="3">Protein kintoun</fullName>
    </recommendedName>
    <alternativeName>
        <fullName evidence="3">Dynein assembly factor 2, axonemal homolog</fullName>
    </alternativeName>
</protein>
<dbReference type="VEuPathDB" id="VectorBase:ACON2_029870"/>
<feature type="compositionally biased region" description="Basic and acidic residues" evidence="4">
    <location>
        <begin position="651"/>
        <end position="660"/>
    </location>
</feature>
<dbReference type="GO" id="GO:0060285">
    <property type="term" value="P:cilium-dependent cell motility"/>
    <property type="evidence" value="ECO:0007669"/>
    <property type="project" value="UniProtKB-UniRule"/>
</dbReference>
<feature type="compositionally biased region" description="Basic and acidic residues" evidence="4">
    <location>
        <begin position="623"/>
        <end position="635"/>
    </location>
</feature>
<dbReference type="InterPro" id="IPR050734">
    <property type="entry name" value="PIH1/Kintoun_subfamily"/>
</dbReference>
<feature type="compositionally biased region" description="Basic and acidic residues" evidence="4">
    <location>
        <begin position="822"/>
        <end position="831"/>
    </location>
</feature>
<feature type="compositionally biased region" description="Basic residues" evidence="4">
    <location>
        <begin position="661"/>
        <end position="675"/>
    </location>
</feature>
<evidence type="ECO:0000256" key="1">
    <source>
        <dbReference type="ARBA" id="ARBA00022490"/>
    </source>
</evidence>
<feature type="region of interest" description="Disordered" evidence="4">
    <location>
        <begin position="814"/>
        <end position="928"/>
    </location>
</feature>
<dbReference type="InterPro" id="IPR012981">
    <property type="entry name" value="PIH1_N"/>
</dbReference>
<dbReference type="Pfam" id="PF18201">
    <property type="entry name" value="PIH1_CS"/>
    <property type="match status" value="1"/>
</dbReference>
<feature type="compositionally biased region" description="Basic and acidic residues" evidence="4">
    <location>
        <begin position="919"/>
        <end position="928"/>
    </location>
</feature>
<dbReference type="PANTHER" id="PTHR22997">
    <property type="entry name" value="PIH1 DOMAIN-CONTAINING PROTEIN 1"/>
    <property type="match status" value="1"/>
</dbReference>
<feature type="compositionally biased region" description="Low complexity" evidence="4">
    <location>
        <begin position="904"/>
        <end position="914"/>
    </location>
</feature>
<feature type="domain" description="PIH1D1/2/3 CS-like" evidence="6">
    <location>
        <begin position="298"/>
        <end position="399"/>
    </location>
</feature>
<comment type="function">
    <text evidence="3">Required for cytoplasmic pre-assembly of axonemal dyneins, thereby playing a central role in motility in cilia and flagella. Involved in pre-assembly of dynein arm complexes in the cytoplasm before intraflagellar transport loads them for the ciliary compartment.</text>
</comment>
<organism evidence="7">
    <name type="scientific">Anopheles coluzzii</name>
    <name type="common">African malaria mosquito</name>
    <dbReference type="NCBI Taxonomy" id="1518534"/>
    <lineage>
        <taxon>Eukaryota</taxon>
        <taxon>Metazoa</taxon>
        <taxon>Ecdysozoa</taxon>
        <taxon>Arthropoda</taxon>
        <taxon>Hexapoda</taxon>
        <taxon>Insecta</taxon>
        <taxon>Pterygota</taxon>
        <taxon>Neoptera</taxon>
        <taxon>Endopterygota</taxon>
        <taxon>Diptera</taxon>
        <taxon>Nematocera</taxon>
        <taxon>Culicoidea</taxon>
        <taxon>Culicidae</taxon>
        <taxon>Anophelinae</taxon>
        <taxon>Anopheles</taxon>
    </lineage>
</organism>
<proteinExistence type="inferred from homology"/>
<feature type="region of interest" description="Disordered" evidence="4">
    <location>
        <begin position="696"/>
        <end position="715"/>
    </location>
</feature>
<dbReference type="InterPro" id="IPR041442">
    <property type="entry name" value="PIH1D1/2/3_CS-like"/>
</dbReference>
<dbReference type="EnsemblMetazoa" id="ACOM036028-RA">
    <property type="protein sequence ID" value="ACOM036028-PA.1"/>
    <property type="gene ID" value="ACOM036028"/>
</dbReference>
<dbReference type="GO" id="GO:0120293">
    <property type="term" value="C:dynein axonemal particle"/>
    <property type="evidence" value="ECO:0007669"/>
    <property type="project" value="UniProtKB-SubCell"/>
</dbReference>
<evidence type="ECO:0000256" key="2">
    <source>
        <dbReference type="ARBA" id="ARBA00024190"/>
    </source>
</evidence>
<keyword evidence="1 3" id="KW-0963">Cytoplasm</keyword>